<sequence length="44" mass="4751">MGGTSGIAALAQVVQATHGVDEQIEWRELEEIWGTRFPSLGRGP</sequence>
<dbReference type="RefSeq" id="WP_318295902.1">
    <property type="nucleotide sequence ID" value="NZ_BAAAXF010000057.1"/>
</dbReference>
<comment type="caution">
    <text evidence="1">The sequence shown here is derived from an EMBL/GenBank/DDBJ whole genome shotgun (WGS) entry which is preliminary data.</text>
</comment>
<evidence type="ECO:0008006" key="3">
    <source>
        <dbReference type="Google" id="ProtNLM"/>
    </source>
</evidence>
<evidence type="ECO:0000313" key="1">
    <source>
        <dbReference type="EMBL" id="GAA3500632.1"/>
    </source>
</evidence>
<gene>
    <name evidence="1" type="ORF">GCM10019016_077390</name>
</gene>
<keyword evidence="2" id="KW-1185">Reference proteome</keyword>
<reference evidence="2" key="1">
    <citation type="journal article" date="2019" name="Int. J. Syst. Evol. Microbiol.">
        <title>The Global Catalogue of Microorganisms (GCM) 10K type strain sequencing project: providing services to taxonomists for standard genome sequencing and annotation.</title>
        <authorList>
            <consortium name="The Broad Institute Genomics Platform"/>
            <consortium name="The Broad Institute Genome Sequencing Center for Infectious Disease"/>
            <person name="Wu L."/>
            <person name="Ma J."/>
        </authorList>
    </citation>
    <scope>NUCLEOTIDE SEQUENCE [LARGE SCALE GENOMIC DNA]</scope>
    <source>
        <strain evidence="2">JCM 4816</strain>
    </source>
</reference>
<accession>A0ABP6TZ07</accession>
<name>A0ABP6TZ07_9ACTN</name>
<dbReference type="EMBL" id="BAAAXF010000057">
    <property type="protein sequence ID" value="GAA3500632.1"/>
    <property type="molecule type" value="Genomic_DNA"/>
</dbReference>
<evidence type="ECO:0000313" key="2">
    <source>
        <dbReference type="Proteomes" id="UP001501455"/>
    </source>
</evidence>
<organism evidence="1 2">
    <name type="scientific">Streptomyces prasinosporus</name>
    <dbReference type="NCBI Taxonomy" id="68256"/>
    <lineage>
        <taxon>Bacteria</taxon>
        <taxon>Bacillati</taxon>
        <taxon>Actinomycetota</taxon>
        <taxon>Actinomycetes</taxon>
        <taxon>Kitasatosporales</taxon>
        <taxon>Streptomycetaceae</taxon>
        <taxon>Streptomyces</taxon>
        <taxon>Streptomyces albogriseolus group</taxon>
    </lineage>
</organism>
<proteinExistence type="predicted"/>
<dbReference type="Proteomes" id="UP001501455">
    <property type="component" value="Unassembled WGS sequence"/>
</dbReference>
<protein>
    <recommendedName>
        <fullName evidence="3">Transposase</fullName>
    </recommendedName>
</protein>